<evidence type="ECO:0000256" key="1">
    <source>
        <dbReference type="ARBA" id="ARBA00023015"/>
    </source>
</evidence>
<protein>
    <submittedName>
        <fullName evidence="5">LuxR family transcriptional regulator, maltose regulon positive regulatory protein</fullName>
    </submittedName>
</protein>
<dbReference type="SMART" id="SM00421">
    <property type="entry name" value="HTH_LUXR"/>
    <property type="match status" value="1"/>
</dbReference>
<name>A0A1I4P3J6_9GAMM</name>
<dbReference type="Gene3D" id="3.40.50.300">
    <property type="entry name" value="P-loop containing nucleotide triphosphate hydrolases"/>
    <property type="match status" value="1"/>
</dbReference>
<dbReference type="EMBL" id="FOUI01000002">
    <property type="protein sequence ID" value="SFM22348.1"/>
    <property type="molecule type" value="Genomic_DNA"/>
</dbReference>
<evidence type="ECO:0000313" key="6">
    <source>
        <dbReference type="Proteomes" id="UP000243629"/>
    </source>
</evidence>
<organism evidence="5 6">
    <name type="scientific">Halopseudomonas yangmingensis</name>
    <dbReference type="NCBI Taxonomy" id="1720063"/>
    <lineage>
        <taxon>Bacteria</taxon>
        <taxon>Pseudomonadati</taxon>
        <taxon>Pseudomonadota</taxon>
        <taxon>Gammaproteobacteria</taxon>
        <taxon>Pseudomonadales</taxon>
        <taxon>Pseudomonadaceae</taxon>
        <taxon>Halopseudomonas</taxon>
    </lineage>
</organism>
<dbReference type="Proteomes" id="UP000243629">
    <property type="component" value="Unassembled WGS sequence"/>
</dbReference>
<gene>
    <name evidence="5" type="ORF">SAMN05216217_10299</name>
</gene>
<dbReference type="PANTHER" id="PTHR44688:SF16">
    <property type="entry name" value="DNA-BINDING TRANSCRIPTIONAL ACTIVATOR DEVR_DOSR"/>
    <property type="match status" value="1"/>
</dbReference>
<dbReference type="SUPFAM" id="SSF46894">
    <property type="entry name" value="C-terminal effector domain of the bipartite response regulators"/>
    <property type="match status" value="1"/>
</dbReference>
<dbReference type="CDD" id="cd06170">
    <property type="entry name" value="LuxR_C_like"/>
    <property type="match status" value="1"/>
</dbReference>
<dbReference type="SUPFAM" id="SSF48452">
    <property type="entry name" value="TPR-like"/>
    <property type="match status" value="1"/>
</dbReference>
<dbReference type="OrthoDB" id="1123107at2"/>
<dbReference type="PROSITE" id="PS50043">
    <property type="entry name" value="HTH_LUXR_2"/>
    <property type="match status" value="1"/>
</dbReference>
<sequence length="881" mass="96919">MPLSITLHPAGSSVWPELPEDHLPRPRLVDLLMQAAQRRLLLLCAPAGYGKTTLAIEYCRARSAACSVRWLSLSGTDACPGQLLEKLLVVCDGSPDVGTWRVGSPELAARLRQLLSQAAGNKPLLLVLDGYHLARGPETDLLLTRVLECLPADAQLLLTCRQPPDWQLARWRLSGQLFELPAQALCCDQQEACWVLQKSGLGALDSELLALALQRNQGWMAGLRLLGVAARNADSAALQRLIAEGNWAEEYLLQEVLAQLPADMRVFVEQTGVAGSFTAALCDWLRQADDSAVLIERLLQLQVFLYQPDGDDSYSFHLLLVDVLRRRLRRDRARWRSLCRRASDWYAEQGALLPAIAQALQADDRQLALRLLEQLPLAQLLAEQPVAELLEWRSRLPELQQGGSKRLALINAWTLALAGQLEDAAGSLLALQRFLPQPDRQRQQALLGAGLALRAWLGRAAGRLQAALEDARAALDCLPTADTGSRIQCMLVLADAEFCRQRSSSANGWARQAVEAARRANSPLLEAQAELMRARLLQTRGEPSRARQLIGQQRSRLLMPGPQAIRARLAIYDGYLLGQLGDQDAALQVLTEGIDEARRCHDVHVVMGCCARAALLAQTRGGSAGAFAALAEAERLMHLWDIPPVFYLAWVTAIKSDLWITSGRLDLAGHWLPRLRQTYCLQPSAAPPAFFHALPAVIEQIYARYLASNGDQLAAESLLRQLAGRLQQQGERLQQLSVLISLVRLLYRNQRPEEAEHSLLIALALADRDCIAGPFHSLLLQAPGGLAGALQRAPASALRDRLLGMLPLEPGRVSGLINDPLSKRELDVLRCIAQGYSNQQISQALFISLHTVKTHARRINHKLGVARRTQAVAQAKRLGLI</sequence>
<dbReference type="Pfam" id="PF00196">
    <property type="entry name" value="GerE"/>
    <property type="match status" value="1"/>
</dbReference>
<evidence type="ECO:0000256" key="2">
    <source>
        <dbReference type="ARBA" id="ARBA00023125"/>
    </source>
</evidence>
<dbReference type="InterPro" id="IPR059106">
    <property type="entry name" value="WHD_MalT"/>
</dbReference>
<dbReference type="PROSITE" id="PS00622">
    <property type="entry name" value="HTH_LUXR_1"/>
    <property type="match status" value="1"/>
</dbReference>
<proteinExistence type="predicted"/>
<feature type="domain" description="HTH luxR-type" evidence="4">
    <location>
        <begin position="814"/>
        <end position="879"/>
    </location>
</feature>
<dbReference type="GO" id="GO:0006355">
    <property type="term" value="P:regulation of DNA-templated transcription"/>
    <property type="evidence" value="ECO:0007669"/>
    <property type="project" value="InterPro"/>
</dbReference>
<dbReference type="GO" id="GO:0003677">
    <property type="term" value="F:DNA binding"/>
    <property type="evidence" value="ECO:0007669"/>
    <property type="project" value="UniProtKB-KW"/>
</dbReference>
<dbReference type="PRINTS" id="PR00038">
    <property type="entry name" value="HTHLUXR"/>
</dbReference>
<dbReference type="Gene3D" id="1.10.10.10">
    <property type="entry name" value="Winged helix-like DNA-binding domain superfamily/Winged helix DNA-binding domain"/>
    <property type="match status" value="1"/>
</dbReference>
<dbReference type="InterPro" id="IPR041617">
    <property type="entry name" value="TPR_MalT"/>
</dbReference>
<dbReference type="Gene3D" id="1.25.40.10">
    <property type="entry name" value="Tetratricopeptide repeat domain"/>
    <property type="match status" value="1"/>
</dbReference>
<dbReference type="STRING" id="1720063.SAMN05216217_10299"/>
<dbReference type="SUPFAM" id="SSF52540">
    <property type="entry name" value="P-loop containing nucleoside triphosphate hydrolases"/>
    <property type="match status" value="1"/>
</dbReference>
<evidence type="ECO:0000256" key="3">
    <source>
        <dbReference type="ARBA" id="ARBA00023163"/>
    </source>
</evidence>
<dbReference type="Pfam" id="PF25873">
    <property type="entry name" value="WHD_MalT"/>
    <property type="match status" value="1"/>
</dbReference>
<dbReference type="RefSeq" id="WP_093472397.1">
    <property type="nucleotide sequence ID" value="NZ_FOUI01000002.1"/>
</dbReference>
<evidence type="ECO:0000259" key="4">
    <source>
        <dbReference type="PROSITE" id="PS50043"/>
    </source>
</evidence>
<keyword evidence="2" id="KW-0238">DNA-binding</keyword>
<dbReference type="InterPro" id="IPR036388">
    <property type="entry name" value="WH-like_DNA-bd_sf"/>
</dbReference>
<dbReference type="Pfam" id="PF17874">
    <property type="entry name" value="TPR_MalT"/>
    <property type="match status" value="1"/>
</dbReference>
<dbReference type="InterPro" id="IPR027417">
    <property type="entry name" value="P-loop_NTPase"/>
</dbReference>
<accession>A0A1I4P3J6</accession>
<keyword evidence="3" id="KW-0804">Transcription</keyword>
<dbReference type="AlphaFoldDB" id="A0A1I4P3J6"/>
<reference evidence="6" key="1">
    <citation type="submission" date="2016-10" db="EMBL/GenBank/DDBJ databases">
        <authorList>
            <person name="Varghese N."/>
            <person name="Submissions S."/>
        </authorList>
    </citation>
    <scope>NUCLEOTIDE SEQUENCE [LARGE SCALE GENOMIC DNA]</scope>
    <source>
        <strain evidence="6">DSM 24213</strain>
    </source>
</reference>
<keyword evidence="1" id="KW-0805">Transcription regulation</keyword>
<keyword evidence="6" id="KW-1185">Reference proteome</keyword>
<dbReference type="InterPro" id="IPR000792">
    <property type="entry name" value="Tscrpt_reg_LuxR_C"/>
</dbReference>
<dbReference type="PANTHER" id="PTHR44688">
    <property type="entry name" value="DNA-BINDING TRANSCRIPTIONAL ACTIVATOR DEVR_DOSR"/>
    <property type="match status" value="1"/>
</dbReference>
<evidence type="ECO:0000313" key="5">
    <source>
        <dbReference type="EMBL" id="SFM22348.1"/>
    </source>
</evidence>
<dbReference type="InterPro" id="IPR016032">
    <property type="entry name" value="Sig_transdc_resp-reg_C-effctor"/>
</dbReference>
<dbReference type="InterPro" id="IPR011990">
    <property type="entry name" value="TPR-like_helical_dom_sf"/>
</dbReference>